<dbReference type="AlphaFoldDB" id="A0A2N5Y183"/>
<accession>A0A2N5Y183</accession>
<comment type="caution">
    <text evidence="3">The sequence shown here is derived from an EMBL/GenBank/DDBJ whole genome shotgun (WGS) entry which is preliminary data.</text>
</comment>
<dbReference type="EMBL" id="PKLZ01000008">
    <property type="protein sequence ID" value="PLW82151.1"/>
    <property type="molecule type" value="Genomic_DNA"/>
</dbReference>
<organism evidence="3 4">
    <name type="scientific">Kineobactrum sediminis</name>
    <dbReference type="NCBI Taxonomy" id="1905677"/>
    <lineage>
        <taxon>Bacteria</taxon>
        <taxon>Pseudomonadati</taxon>
        <taxon>Pseudomonadota</taxon>
        <taxon>Gammaproteobacteria</taxon>
        <taxon>Cellvibrionales</taxon>
        <taxon>Halieaceae</taxon>
        <taxon>Kineobactrum</taxon>
    </lineage>
</organism>
<feature type="domain" description="BPP" evidence="2">
    <location>
        <begin position="39"/>
        <end position="362"/>
    </location>
</feature>
<evidence type="ECO:0000256" key="1">
    <source>
        <dbReference type="SAM" id="SignalP"/>
    </source>
</evidence>
<reference evidence="4" key="1">
    <citation type="submission" date="2017-11" db="EMBL/GenBank/DDBJ databases">
        <title>The draft genome sequence of Chromatocurvus sp. F02.</title>
        <authorList>
            <person name="Du Z.-J."/>
            <person name="Chang Y.-Q."/>
        </authorList>
    </citation>
    <scope>NUCLEOTIDE SEQUENCE [LARGE SCALE GENOMIC DNA]</scope>
    <source>
        <strain evidence="4">F02</strain>
    </source>
</reference>
<dbReference type="Pfam" id="PF02333">
    <property type="entry name" value="Phytase"/>
    <property type="match status" value="2"/>
</dbReference>
<dbReference type="OrthoDB" id="8696437at2"/>
<sequence length="721" mass="76620">MIKYRVVVLLACIASALASGCGGESPEGVAAVAMTEAGANSLSLDIALIPVSAETQPAGHEANAVAVWVNTGAPASSRIYGTAGTSGVETYDMNGMRLAVMETEGEIKGLDVLPAFASEAGTMPLLVALDVHSPAVAVFSIDPVTGDLSRRELAGINLEGSYEGLCAYQSLLDKQSYIFLTKGSGKLEQWWLRDAGAGDIHARHVRDLAVASEAGFCTTDSTSHSLFVSEKEVGIWRFNADVETEVVPEIIDIVKFGAITEEVGGLAVYRSPAGMALLMASDAATGRIHFYDMNNDYTLLSRASLQGEGAVDGVEEAGGLLASAADFTGSFSAGLLVATDDDNEESASNYKLVAWRDVEAALGLQQRISRDATPPARAGFVAVQAGLQTAPVATPGDAADDPAIWVHPTDPSLSTLIGTNKQGGLYVYDLRGNVIQYLEDGQINNVDLRYNFALGGEQVDLVTASNRTDASINIYRVDPASGRLTEVADGLQATNMADTYGACMYQHPVTRATYVFVNDSSGLYRQWQLHDSGNGRVRTDLVREFSVPSQPEGCAADDEYGVLYVGEEDEALWLFDATADGDSEGRVIASIAENPAVKDDFEGVAIYYGESGNGYLIVSSQGNDSYAVYDRRGGNRYLGSFVVTANPVLDIDGASETDGLDVISTPLGEDFPFGLFIAQDGRNLMPAAYQNYKAAAWEHIADALELEKHTGWNPRAAVLRH</sequence>
<dbReference type="SUPFAM" id="SSF50956">
    <property type="entry name" value="Thermostable phytase (3-phytase)"/>
    <property type="match status" value="2"/>
</dbReference>
<dbReference type="PROSITE" id="PS51662">
    <property type="entry name" value="BP_PHYTASE"/>
    <property type="match status" value="2"/>
</dbReference>
<dbReference type="PROSITE" id="PS51257">
    <property type="entry name" value="PROKAR_LIPOPROTEIN"/>
    <property type="match status" value="1"/>
</dbReference>
<dbReference type="InterPro" id="IPR011042">
    <property type="entry name" value="6-blade_b-propeller_TolB-like"/>
</dbReference>
<proteinExistence type="predicted"/>
<dbReference type="Proteomes" id="UP000234845">
    <property type="component" value="Unassembled WGS sequence"/>
</dbReference>
<feature type="chain" id="PRO_5014704591" evidence="1">
    <location>
        <begin position="19"/>
        <end position="721"/>
    </location>
</feature>
<name>A0A2N5Y183_9GAMM</name>
<feature type="signal peptide" evidence="1">
    <location>
        <begin position="1"/>
        <end position="18"/>
    </location>
</feature>
<feature type="domain" description="BPP" evidence="2">
    <location>
        <begin position="373"/>
        <end position="704"/>
    </location>
</feature>
<dbReference type="GO" id="GO:0016158">
    <property type="term" value="F:inositol hexakisphosphate 3-phosphatase activity"/>
    <property type="evidence" value="ECO:0007669"/>
    <property type="project" value="InterPro"/>
</dbReference>
<dbReference type="RefSeq" id="WP_101521403.1">
    <property type="nucleotide sequence ID" value="NZ_PKLZ01000008.1"/>
</dbReference>
<keyword evidence="1" id="KW-0732">Signal</keyword>
<protein>
    <submittedName>
        <fullName evidence="3">3-phytase</fullName>
    </submittedName>
</protein>
<evidence type="ECO:0000259" key="2">
    <source>
        <dbReference type="PROSITE" id="PS51662"/>
    </source>
</evidence>
<keyword evidence="4" id="KW-1185">Reference proteome</keyword>
<evidence type="ECO:0000313" key="4">
    <source>
        <dbReference type="Proteomes" id="UP000234845"/>
    </source>
</evidence>
<dbReference type="InterPro" id="IPR003431">
    <property type="entry name" value="B-propeller_Phytase"/>
</dbReference>
<evidence type="ECO:0000313" key="3">
    <source>
        <dbReference type="EMBL" id="PLW82151.1"/>
    </source>
</evidence>
<gene>
    <name evidence="3" type="ORF">CWI75_10185</name>
</gene>
<dbReference type="Gene3D" id="2.120.10.30">
    <property type="entry name" value="TolB, C-terminal domain"/>
    <property type="match status" value="2"/>
</dbReference>